<dbReference type="SMART" id="SM00487">
    <property type="entry name" value="DEXDc"/>
    <property type="match status" value="1"/>
</dbReference>
<dbReference type="PANTHER" id="PTHR47962">
    <property type="entry name" value="ATP-DEPENDENT HELICASE LHR-RELATED-RELATED"/>
    <property type="match status" value="1"/>
</dbReference>
<dbReference type="EMBL" id="CP026309">
    <property type="protein sequence ID" value="AUV82904.1"/>
    <property type="molecule type" value="Genomic_DNA"/>
</dbReference>
<feature type="domain" description="Helicase ATP-binding" evidence="1">
    <location>
        <begin position="40"/>
        <end position="241"/>
    </location>
</feature>
<dbReference type="InterPro" id="IPR014001">
    <property type="entry name" value="Helicase_ATP-bd"/>
</dbReference>
<dbReference type="KEGG" id="srub:C2R22_15695"/>
<dbReference type="RefSeq" id="WP_103426593.1">
    <property type="nucleotide sequence ID" value="NZ_CP026309.1"/>
</dbReference>
<accession>A0A2I8VLZ6</accession>
<dbReference type="GO" id="GO:0016887">
    <property type="term" value="F:ATP hydrolysis activity"/>
    <property type="evidence" value="ECO:0007669"/>
    <property type="project" value="TreeGrafter"/>
</dbReference>
<evidence type="ECO:0000313" key="2">
    <source>
        <dbReference type="EMBL" id="AUV82904.1"/>
    </source>
</evidence>
<dbReference type="PANTHER" id="PTHR47962:SF5">
    <property type="entry name" value="ATP-DEPENDENT HELICASE LHR-RELATED"/>
    <property type="match status" value="1"/>
</dbReference>
<dbReference type="InterPro" id="IPR011545">
    <property type="entry name" value="DEAD/DEAH_box_helicase_dom"/>
</dbReference>
<name>A0A2I8VLZ6_9EURY</name>
<dbReference type="InterPro" id="IPR027417">
    <property type="entry name" value="P-loop_NTPase"/>
</dbReference>
<dbReference type="Gene3D" id="3.40.50.300">
    <property type="entry name" value="P-loop containing nucleotide triphosphate hydrolases"/>
    <property type="match status" value="1"/>
</dbReference>
<dbReference type="Proteomes" id="UP000236584">
    <property type="component" value="Chromosome"/>
</dbReference>
<dbReference type="GO" id="GO:0140097">
    <property type="term" value="F:catalytic activity, acting on DNA"/>
    <property type="evidence" value="ECO:0007669"/>
    <property type="project" value="UniProtKB-ARBA"/>
</dbReference>
<evidence type="ECO:0000313" key="3">
    <source>
        <dbReference type="Proteomes" id="UP000236584"/>
    </source>
</evidence>
<proteinExistence type="predicted"/>
<dbReference type="AlphaFoldDB" id="A0A2I8VLZ6"/>
<dbReference type="PROSITE" id="PS51192">
    <property type="entry name" value="HELICASE_ATP_BIND_1"/>
    <property type="match status" value="1"/>
</dbReference>
<reference evidence="2 3" key="1">
    <citation type="submission" date="2018-01" db="EMBL/GenBank/DDBJ databases">
        <title>Complete genome sequence of Salinigranum rubrum GX10T, an extremely halophilic archaeon isolated from a marine solar saltern.</title>
        <authorList>
            <person name="Han S."/>
        </authorList>
    </citation>
    <scope>NUCLEOTIDE SEQUENCE [LARGE SCALE GENOMIC DNA]</scope>
    <source>
        <strain evidence="2 3">GX10</strain>
    </source>
</reference>
<dbReference type="OrthoDB" id="36796at2157"/>
<organism evidence="2 3">
    <name type="scientific">Salinigranum rubrum</name>
    <dbReference type="NCBI Taxonomy" id="755307"/>
    <lineage>
        <taxon>Archaea</taxon>
        <taxon>Methanobacteriati</taxon>
        <taxon>Methanobacteriota</taxon>
        <taxon>Stenosarchaea group</taxon>
        <taxon>Halobacteria</taxon>
        <taxon>Halobacteriales</taxon>
        <taxon>Haloferacaceae</taxon>
        <taxon>Salinigranum</taxon>
    </lineage>
</organism>
<dbReference type="Pfam" id="PF00270">
    <property type="entry name" value="DEAD"/>
    <property type="match status" value="1"/>
</dbReference>
<dbReference type="GO" id="GO:0005524">
    <property type="term" value="F:ATP binding"/>
    <property type="evidence" value="ECO:0007669"/>
    <property type="project" value="InterPro"/>
</dbReference>
<dbReference type="GeneID" id="35593565"/>
<dbReference type="SUPFAM" id="SSF52540">
    <property type="entry name" value="P-loop containing nucleoside triphosphate hydrolases"/>
    <property type="match status" value="1"/>
</dbReference>
<dbReference type="NCBIfam" id="TIGR03158">
    <property type="entry name" value="cas3_cyano"/>
    <property type="match status" value="1"/>
</dbReference>
<dbReference type="GO" id="GO:0120545">
    <property type="term" value="F:nucleic acid conformation isomerase activity"/>
    <property type="evidence" value="ECO:0007669"/>
    <property type="project" value="UniProtKB-ARBA"/>
</dbReference>
<dbReference type="InterPro" id="IPR017575">
    <property type="entry name" value="CRISPR-assoc_helicase_Cas3"/>
</dbReference>
<gene>
    <name evidence="2" type="primary">cas3</name>
    <name evidence="2" type="ORF">C2R22_15695</name>
</gene>
<protein>
    <submittedName>
        <fullName evidence="2">Type I-D CRISPR-associated helicase Cas3</fullName>
    </submittedName>
</protein>
<dbReference type="InterPro" id="IPR052511">
    <property type="entry name" value="ATP-dep_Helicase"/>
</dbReference>
<keyword evidence="3" id="KW-1185">Reference proteome</keyword>
<sequence>MSDFEPLTFRLAGLGLRMYPGDYPAQNLDPHRHQWGMYDALTSGISGAFVNAAPTGSGKTESWVAPVVEKGLDTIAVYPTNALIEDQRRGIDRLLEDIDGGDDVALLNVTSETIGPNGKYAEQFPEAKSNGERLSQLLGQQLGRTSYNTTILLTNPDTFVLMRRGLYNSRVENVRRFEVAVVDEFHRANRKEQNTMLFLLDEMYDLDESVCGLNQLVFLSATPDAELEAKFENSLSAPYYRADEFAWADDPSVPDVLDGEPSQVDFEPDGLPEGYRDILPPVELTVFPSQTFQTATEMLDDDSFVSQVRDGECVIMLDGIHEVDRVYRALRNAGVTGVARIDGFHRKNLEEKLKAPTLVSNSAVEVGVNFDTEQIMFSGHDASSFFQRLGRLRNREDESVARGYVPKYTFSKLTDLDKASGDMWLPRGRFEDELKEIYVDAGRAPESFDRRYSAVEAYDHIRSREDNAMEDRKKELRRDGYQRLSRHFFPGETLTKDDVQRLHNAANRGVLDGLKTYRGESIQTLVFDQQEQSMQAYNIPYLLRHGSVSFVPREEFLNRVPESEHADVRRLKEYSAGYCIYRGSADNDGEAAEYAGRHVAYKATGQLYTLLSDHPRNSREPKRVTGLEVEVDGHVEGLSHLKDALSEREVLCYALEGNASKIQNLYSLGPFGFIYPLRYSGGDAAVAFGHDALHLHCRVQDQAEKDAADNLDEVLDW</sequence>
<dbReference type="GO" id="GO:0003677">
    <property type="term" value="F:DNA binding"/>
    <property type="evidence" value="ECO:0007669"/>
    <property type="project" value="TreeGrafter"/>
</dbReference>
<evidence type="ECO:0000259" key="1">
    <source>
        <dbReference type="PROSITE" id="PS51192"/>
    </source>
</evidence>